<name>A0ABW3D104_9FLAO</name>
<evidence type="ECO:0000256" key="1">
    <source>
        <dbReference type="SAM" id="Coils"/>
    </source>
</evidence>
<comment type="caution">
    <text evidence="2">The sequence shown here is derived from an EMBL/GenBank/DDBJ whole genome shotgun (WGS) entry which is preliminary data.</text>
</comment>
<evidence type="ECO:0000313" key="3">
    <source>
        <dbReference type="Proteomes" id="UP001596978"/>
    </source>
</evidence>
<organism evidence="2 3">
    <name type="scientific">Sungkyunkwania multivorans</name>
    <dbReference type="NCBI Taxonomy" id="1173618"/>
    <lineage>
        <taxon>Bacteria</taxon>
        <taxon>Pseudomonadati</taxon>
        <taxon>Bacteroidota</taxon>
        <taxon>Flavobacteriia</taxon>
        <taxon>Flavobacteriales</taxon>
        <taxon>Flavobacteriaceae</taxon>
        <taxon>Sungkyunkwania</taxon>
    </lineage>
</organism>
<keyword evidence="3" id="KW-1185">Reference proteome</keyword>
<evidence type="ECO:0000313" key="2">
    <source>
        <dbReference type="EMBL" id="MFD0862755.1"/>
    </source>
</evidence>
<dbReference type="RefSeq" id="WP_386408180.1">
    <property type="nucleotide sequence ID" value="NZ_JBHTJH010000010.1"/>
</dbReference>
<accession>A0ABW3D104</accession>
<protein>
    <submittedName>
        <fullName evidence="2">Uncharacterized protein</fullName>
    </submittedName>
</protein>
<dbReference type="EMBL" id="JBHTJH010000010">
    <property type="protein sequence ID" value="MFD0862755.1"/>
    <property type="molecule type" value="Genomic_DNA"/>
</dbReference>
<reference evidence="3" key="1">
    <citation type="journal article" date="2019" name="Int. J. Syst. Evol. Microbiol.">
        <title>The Global Catalogue of Microorganisms (GCM) 10K type strain sequencing project: providing services to taxonomists for standard genome sequencing and annotation.</title>
        <authorList>
            <consortium name="The Broad Institute Genomics Platform"/>
            <consortium name="The Broad Institute Genome Sequencing Center for Infectious Disease"/>
            <person name="Wu L."/>
            <person name="Ma J."/>
        </authorList>
    </citation>
    <scope>NUCLEOTIDE SEQUENCE [LARGE SCALE GENOMIC DNA]</scope>
    <source>
        <strain evidence="3">CCUG 62952</strain>
    </source>
</reference>
<proteinExistence type="predicted"/>
<feature type="coiled-coil region" evidence="1">
    <location>
        <begin position="394"/>
        <end position="439"/>
    </location>
</feature>
<gene>
    <name evidence="2" type="ORF">ACFQ1M_11115</name>
</gene>
<keyword evidence="1" id="KW-0175">Coiled coil</keyword>
<sequence>MKKYMTFLLLVSVGIVFGQKQIPEINIKICEDNFKISGTALTPNNIKIKITQATKENDTTATMIKGETSVSPFIKENLIVGLNKLVKDYKGSCKGKELSYLLPDSSPSKNSITPRDKEAYDFIYQYFESSITTLFKYDNEPDAGILYFNTQGITVTKGVDQYGLNLEDKYKIMARRKMKQIRNYEGERDDWPKRIKISKAEEKSEIYYNTKDVDTANLRLFHKRLYNHRYRDAIANGKKDTFDLTPWMNRRKFKKYYIDKLQVEDIIYSIQNSKFKTIIDHYQDERESLNYHRNEVRKLEKKVQTSMLDHINIFIGYSDSFWYLPNNLNPREALRKGKENLEAIIEGEANEAILKKKIDSLYAYNASKRESIYLENSGDLNYWSKINEIKGSLLKLVNDKRESIEEKNDSLNTSVSKEIEKLKRTIETKQVRLNELTYKIHKSIQSFSQFSFEIENIELDVNDGFLENITVVGKINGISLPEYIGYDLRKQIQEVLGEIYSSEKDSLDGKRTDFILTKDLKFVNEFPIGLSSKTDYADFDNYYLYHFNGQKKTYVMSLRDVLKMYVQKHQNDRTNFSPRDLVATINKGDPEYNDGYIVLKKEKTSELLKLNIFSDFIGFDEKEPNSLIQFEVNKNIPIFTRRHGKWLSKVGRSMNTGVANYLDLSLVWSRIGDADKRMPISYRDAFSNGTYTPSKYTTHLELLRYENLSVGADLNIFTVDMPGLKSRVEINGGFRYGRTLAVDSLRTFSNNEITKTGLSTETQTSTWRFYPDFIYRVRPEERYGGFFRFRPIRFNTVTEDFADISSEESFLKTGQDNFSWLHQLELQVFFKSSKTNQFFFRYRYTNTSNWETNGFHEVQIGYTKSLRF</sequence>
<dbReference type="Proteomes" id="UP001596978">
    <property type="component" value="Unassembled WGS sequence"/>
</dbReference>